<dbReference type="SUPFAM" id="SSF54909">
    <property type="entry name" value="Dimeric alpha+beta barrel"/>
    <property type="match status" value="1"/>
</dbReference>
<protein>
    <recommendedName>
        <fullName evidence="4">Heme-degrading monooxygenase HmoA</fullName>
    </recommendedName>
</protein>
<proteinExistence type="predicted"/>
<sequence>MYVVIFRARIAQLDSRYSALATELRDRALNQFGCREFVALTEGQDEVALSYWDSEADILAWKRDSEHLSAQRLGRQAWYQHYSVEVAQIHRRYRSDAADAGDRGSSGLPGQSGSSPLG</sequence>
<evidence type="ECO:0008006" key="4">
    <source>
        <dbReference type="Google" id="ProtNLM"/>
    </source>
</evidence>
<dbReference type="InterPro" id="IPR052936">
    <property type="entry name" value="Jasmonate_Hydroxylase-like"/>
</dbReference>
<evidence type="ECO:0000313" key="3">
    <source>
        <dbReference type="Proteomes" id="UP000184268"/>
    </source>
</evidence>
<dbReference type="EMBL" id="FQXG01000001">
    <property type="protein sequence ID" value="SHG76907.1"/>
    <property type="molecule type" value="Genomic_DNA"/>
</dbReference>
<organism evidence="2 3">
    <name type="scientific">Ferrimonas marina</name>
    <dbReference type="NCBI Taxonomy" id="299255"/>
    <lineage>
        <taxon>Bacteria</taxon>
        <taxon>Pseudomonadati</taxon>
        <taxon>Pseudomonadota</taxon>
        <taxon>Gammaproteobacteria</taxon>
        <taxon>Alteromonadales</taxon>
        <taxon>Ferrimonadaceae</taxon>
        <taxon>Ferrimonas</taxon>
    </lineage>
</organism>
<feature type="compositionally biased region" description="Low complexity" evidence="1">
    <location>
        <begin position="105"/>
        <end position="118"/>
    </location>
</feature>
<dbReference type="AlphaFoldDB" id="A0A1M5MIC3"/>
<feature type="region of interest" description="Disordered" evidence="1">
    <location>
        <begin position="95"/>
        <end position="118"/>
    </location>
</feature>
<name>A0A1M5MIC3_9GAMM</name>
<dbReference type="Proteomes" id="UP000184268">
    <property type="component" value="Unassembled WGS sequence"/>
</dbReference>
<accession>A0A1M5MIC3</accession>
<keyword evidence="3" id="KW-1185">Reference proteome</keyword>
<evidence type="ECO:0000256" key="1">
    <source>
        <dbReference type="SAM" id="MobiDB-lite"/>
    </source>
</evidence>
<reference evidence="3" key="1">
    <citation type="submission" date="2016-11" db="EMBL/GenBank/DDBJ databases">
        <authorList>
            <person name="Varghese N."/>
            <person name="Submissions S."/>
        </authorList>
    </citation>
    <scope>NUCLEOTIDE SEQUENCE [LARGE SCALE GENOMIC DNA]</scope>
    <source>
        <strain evidence="3">DSM 16917</strain>
    </source>
</reference>
<gene>
    <name evidence="2" type="ORF">SAMN02745129_0652</name>
</gene>
<dbReference type="InterPro" id="IPR011008">
    <property type="entry name" value="Dimeric_a/b-barrel"/>
</dbReference>
<dbReference type="Gene3D" id="3.30.70.100">
    <property type="match status" value="1"/>
</dbReference>
<dbReference type="STRING" id="299255.SAMN02745129_0652"/>
<dbReference type="PANTHER" id="PTHR37811:SF2">
    <property type="entry name" value="ABM DOMAIN-CONTAINING PROTEIN"/>
    <property type="match status" value="1"/>
</dbReference>
<dbReference type="PANTHER" id="PTHR37811">
    <property type="entry name" value="BLL5343 PROTEIN"/>
    <property type="match status" value="1"/>
</dbReference>
<evidence type="ECO:0000313" key="2">
    <source>
        <dbReference type="EMBL" id="SHG76907.1"/>
    </source>
</evidence>